<reference evidence="2" key="1">
    <citation type="journal article" date="2020" name="bioRxiv">
        <title>Hybrid origin of Populus tomentosa Carr. identified through genome sequencing and phylogenomic analysis.</title>
        <authorList>
            <person name="An X."/>
            <person name="Gao K."/>
            <person name="Chen Z."/>
            <person name="Li J."/>
            <person name="Yang X."/>
            <person name="Yang X."/>
            <person name="Zhou J."/>
            <person name="Guo T."/>
            <person name="Zhao T."/>
            <person name="Huang S."/>
            <person name="Miao D."/>
            <person name="Khan W.U."/>
            <person name="Rao P."/>
            <person name="Ye M."/>
            <person name="Lei B."/>
            <person name="Liao W."/>
            <person name="Wang J."/>
            <person name="Ji L."/>
            <person name="Li Y."/>
            <person name="Guo B."/>
            <person name="Mustafa N.S."/>
            <person name="Li S."/>
            <person name="Yun Q."/>
            <person name="Keller S.R."/>
            <person name="Mao J."/>
            <person name="Zhang R."/>
            <person name="Strauss S.H."/>
        </authorList>
    </citation>
    <scope>NUCLEOTIDE SEQUENCE</scope>
    <source>
        <strain evidence="2">GM15</strain>
        <tissue evidence="2">Leaf</tissue>
    </source>
</reference>
<dbReference type="InterPro" id="IPR000719">
    <property type="entry name" value="Prot_kinase_dom"/>
</dbReference>
<dbReference type="OrthoDB" id="10252354at2759"/>
<dbReference type="PROSITE" id="PS50011">
    <property type="entry name" value="PROTEIN_KINASE_DOM"/>
    <property type="match status" value="1"/>
</dbReference>
<dbReference type="EMBL" id="JAAWWB010001670">
    <property type="protein sequence ID" value="KAG6735798.1"/>
    <property type="molecule type" value="Genomic_DNA"/>
</dbReference>
<proteinExistence type="predicted"/>
<dbReference type="GO" id="GO:0004672">
    <property type="term" value="F:protein kinase activity"/>
    <property type="evidence" value="ECO:0007669"/>
    <property type="project" value="InterPro"/>
</dbReference>
<organism evidence="2 3">
    <name type="scientific">Populus tomentosa</name>
    <name type="common">Chinese white poplar</name>
    <dbReference type="NCBI Taxonomy" id="118781"/>
    <lineage>
        <taxon>Eukaryota</taxon>
        <taxon>Viridiplantae</taxon>
        <taxon>Streptophyta</taxon>
        <taxon>Embryophyta</taxon>
        <taxon>Tracheophyta</taxon>
        <taxon>Spermatophyta</taxon>
        <taxon>Magnoliopsida</taxon>
        <taxon>eudicotyledons</taxon>
        <taxon>Gunneridae</taxon>
        <taxon>Pentapetalae</taxon>
        <taxon>rosids</taxon>
        <taxon>fabids</taxon>
        <taxon>Malpighiales</taxon>
        <taxon>Salicaceae</taxon>
        <taxon>Saliceae</taxon>
        <taxon>Populus</taxon>
    </lineage>
</organism>
<dbReference type="Gene3D" id="1.10.510.10">
    <property type="entry name" value="Transferase(Phosphotransferase) domain 1"/>
    <property type="match status" value="1"/>
</dbReference>
<dbReference type="Proteomes" id="UP000886885">
    <property type="component" value="Unassembled WGS sequence"/>
</dbReference>
<evidence type="ECO:0000313" key="3">
    <source>
        <dbReference type="Proteomes" id="UP000886885"/>
    </source>
</evidence>
<dbReference type="InterPro" id="IPR011009">
    <property type="entry name" value="Kinase-like_dom_sf"/>
</dbReference>
<name>A0A8X7XSY9_POPTO</name>
<accession>A0A8X7XSY9</accession>
<sequence>MCEGTHARMSPERLDSHTFGSGCVYAGDVWSLGVTLLELHGDHFPFFAAGKKPTNWKELVLVICFGEFRGSIRGIQELHQVLLGEGTEGETGEMPVEDKIKLVLKILKCNSKCSWTNKTMR</sequence>
<protein>
    <recommendedName>
        <fullName evidence="1">Protein kinase domain-containing protein</fullName>
    </recommendedName>
</protein>
<feature type="domain" description="Protein kinase" evidence="1">
    <location>
        <begin position="1"/>
        <end position="121"/>
    </location>
</feature>
<dbReference type="AlphaFoldDB" id="A0A8X7XSY9"/>
<keyword evidence="3" id="KW-1185">Reference proteome</keyword>
<evidence type="ECO:0000313" key="2">
    <source>
        <dbReference type="EMBL" id="KAG6735798.1"/>
    </source>
</evidence>
<evidence type="ECO:0000259" key="1">
    <source>
        <dbReference type="PROSITE" id="PS50011"/>
    </source>
</evidence>
<gene>
    <name evidence="2" type="ORF">POTOM_061535</name>
</gene>
<comment type="caution">
    <text evidence="2">The sequence shown here is derived from an EMBL/GenBank/DDBJ whole genome shotgun (WGS) entry which is preliminary data.</text>
</comment>
<dbReference type="GO" id="GO:0005524">
    <property type="term" value="F:ATP binding"/>
    <property type="evidence" value="ECO:0007669"/>
    <property type="project" value="InterPro"/>
</dbReference>
<dbReference type="SUPFAM" id="SSF56112">
    <property type="entry name" value="Protein kinase-like (PK-like)"/>
    <property type="match status" value="1"/>
</dbReference>